<dbReference type="InParanoid" id="Q7UYP8"/>
<dbReference type="PATRIC" id="fig|243090.15.peg.232"/>
<dbReference type="SUPFAM" id="SSF52540">
    <property type="entry name" value="P-loop containing nucleoside triphosphate hydrolases"/>
    <property type="match status" value="1"/>
</dbReference>
<dbReference type="Proteomes" id="UP000001025">
    <property type="component" value="Chromosome"/>
</dbReference>
<dbReference type="InterPro" id="IPR027417">
    <property type="entry name" value="P-loop_NTPase"/>
</dbReference>
<feature type="domain" description="ATPase AAA-type core" evidence="1">
    <location>
        <begin position="23"/>
        <end position="333"/>
    </location>
</feature>
<sequence>MIHEIRIQNFKSIQDVTVEFSDVTVLVGRSGTGKSNFVEAVRFLRDLLRGQPGGSGGGMGGVFGGGQNPFALMRPLPMTEAPTRFEICFSVRSSKERYRYLLDLGKSPEQGRFGEEKLLLGDTILYHQSSDKNAMAWIQEPRLVDIPKPGGIALGRMPSLSDVVVAYAALTEGIGCYTFPNSVMLIGAPAEAGQSGFQDSGANYLDTMKKIVSNFQDASARQRIVKSLQRVNEGVSSVELNDLRQPQYAIVGHLFNDKTLELKLSQESEGFRRFYAHLLALYQQPPKLAMLFEHPEDAVHPGAFSLLAEEFLAAPMEGRGQVILTTHSPGLLDRFTASQIRVVEKEGFYTQIGPLSEEQRAALEERLTDPGELLTVDPARRQGTSAVEVVGE</sequence>
<dbReference type="InterPro" id="IPR003959">
    <property type="entry name" value="ATPase_AAA_core"/>
</dbReference>
<dbReference type="AlphaFoldDB" id="Q7UYP8"/>
<dbReference type="PANTHER" id="PTHR32182">
    <property type="entry name" value="DNA REPLICATION AND REPAIR PROTEIN RECF"/>
    <property type="match status" value="1"/>
</dbReference>
<dbReference type="HOGENOM" id="CLU_035814_3_0_0"/>
<dbReference type="GO" id="GO:0016887">
    <property type="term" value="F:ATP hydrolysis activity"/>
    <property type="evidence" value="ECO:0007669"/>
    <property type="project" value="InterPro"/>
</dbReference>
<dbReference type="Gene3D" id="3.40.50.300">
    <property type="entry name" value="P-loop containing nucleotide triphosphate hydrolases"/>
    <property type="match status" value="2"/>
</dbReference>
<dbReference type="PIRSF" id="PIRSF029347">
    <property type="entry name" value="RecF"/>
    <property type="match status" value="1"/>
</dbReference>
<dbReference type="GO" id="GO:0006302">
    <property type="term" value="P:double-strand break repair"/>
    <property type="evidence" value="ECO:0000318"/>
    <property type="project" value="GO_Central"/>
</dbReference>
<dbReference type="InterPro" id="IPR014555">
    <property type="entry name" value="RecF-like"/>
</dbReference>
<accession>Q7UYP8</accession>
<reference evidence="2 3" key="1">
    <citation type="journal article" date="2003" name="Proc. Natl. Acad. Sci. U.S.A.">
        <title>Complete genome sequence of the marine planctomycete Pirellula sp. strain 1.</title>
        <authorList>
            <person name="Gloeckner F.O."/>
            <person name="Kube M."/>
            <person name="Bauer M."/>
            <person name="Teeling H."/>
            <person name="Lombardot T."/>
            <person name="Ludwig W."/>
            <person name="Gade D."/>
            <person name="Beck A."/>
            <person name="Borzym K."/>
            <person name="Heitmann K."/>
            <person name="Rabus R."/>
            <person name="Schlesner H."/>
            <person name="Amann R."/>
            <person name="Reinhardt R."/>
        </authorList>
    </citation>
    <scope>NUCLEOTIDE SEQUENCE [LARGE SCALE GENOMIC DNA]</scope>
    <source>
        <strain evidence="3">DSM 10527 / NCIMB 13988 / SH1</strain>
    </source>
</reference>
<evidence type="ECO:0000259" key="1">
    <source>
        <dbReference type="Pfam" id="PF13304"/>
    </source>
</evidence>
<dbReference type="EnsemblBacteria" id="CAD71594">
    <property type="protein sequence ID" value="CAD71594"/>
    <property type="gene ID" value="RB457"/>
</dbReference>
<dbReference type="eggNOG" id="COG4637">
    <property type="taxonomic scope" value="Bacteria"/>
</dbReference>
<organism evidence="2 3">
    <name type="scientific">Rhodopirellula baltica (strain DSM 10527 / NCIMB 13988 / SH1)</name>
    <dbReference type="NCBI Taxonomy" id="243090"/>
    <lineage>
        <taxon>Bacteria</taxon>
        <taxon>Pseudomonadati</taxon>
        <taxon>Planctomycetota</taxon>
        <taxon>Planctomycetia</taxon>
        <taxon>Pirellulales</taxon>
        <taxon>Pirellulaceae</taxon>
        <taxon>Rhodopirellula</taxon>
    </lineage>
</organism>
<dbReference type="PANTHER" id="PTHR32182:SF25">
    <property type="entry name" value="SLR1056 PROTEIN"/>
    <property type="match status" value="1"/>
</dbReference>
<dbReference type="OrthoDB" id="9814775at2"/>
<protein>
    <recommendedName>
        <fullName evidence="1">ATPase AAA-type core domain-containing protein</fullName>
    </recommendedName>
</protein>
<evidence type="ECO:0000313" key="2">
    <source>
        <dbReference type="EMBL" id="CAD71594.1"/>
    </source>
</evidence>
<dbReference type="KEGG" id="rba:RB457"/>
<dbReference type="GO" id="GO:0000731">
    <property type="term" value="P:DNA synthesis involved in DNA repair"/>
    <property type="evidence" value="ECO:0000318"/>
    <property type="project" value="GO_Central"/>
</dbReference>
<name>Q7UYP8_RHOBA</name>
<dbReference type="RefSeq" id="WP_011117922.1">
    <property type="nucleotide sequence ID" value="NC_005027.1"/>
</dbReference>
<dbReference type="STRING" id="243090.RB457"/>
<gene>
    <name evidence="2" type="ordered locus">RB457</name>
</gene>
<dbReference type="Pfam" id="PF13304">
    <property type="entry name" value="AAA_21"/>
    <property type="match status" value="1"/>
</dbReference>
<evidence type="ECO:0000313" key="3">
    <source>
        <dbReference type="Proteomes" id="UP000001025"/>
    </source>
</evidence>
<keyword evidence="3" id="KW-1185">Reference proteome</keyword>
<dbReference type="GO" id="GO:0005524">
    <property type="term" value="F:ATP binding"/>
    <property type="evidence" value="ECO:0007669"/>
    <property type="project" value="InterPro"/>
</dbReference>
<proteinExistence type="predicted"/>
<dbReference type="EMBL" id="BX294133">
    <property type="protein sequence ID" value="CAD71594.1"/>
    <property type="molecule type" value="Genomic_DNA"/>
</dbReference>